<protein>
    <submittedName>
        <fullName evidence="2">Uncharacterized protein</fullName>
    </submittedName>
</protein>
<proteinExistence type="predicted"/>
<keyword evidence="3" id="KW-1185">Reference proteome</keyword>
<gene>
    <name evidence="2" type="ORF">AB1Y20_019268</name>
</gene>
<dbReference type="Proteomes" id="UP001515480">
    <property type="component" value="Unassembled WGS sequence"/>
</dbReference>
<reference evidence="2 3" key="1">
    <citation type="journal article" date="2024" name="Science">
        <title>Giant polyketide synthase enzymes in the biosynthesis of giant marine polyether toxins.</title>
        <authorList>
            <person name="Fallon T.R."/>
            <person name="Shende V.V."/>
            <person name="Wierzbicki I.H."/>
            <person name="Pendleton A.L."/>
            <person name="Watervoot N.F."/>
            <person name="Auber R.P."/>
            <person name="Gonzalez D.J."/>
            <person name="Wisecaver J.H."/>
            <person name="Moore B.S."/>
        </authorList>
    </citation>
    <scope>NUCLEOTIDE SEQUENCE [LARGE SCALE GENOMIC DNA]</scope>
    <source>
        <strain evidence="2 3">12B1</strain>
    </source>
</reference>
<sequence>MALALLLQLLSTSLHSTPASGAAKNYWQCDRQCRDEFDFFNRDVVGNVSSSGIFHKWSCACWNHTAPLGATAYKHEGTPVTTSAGTFTHAQPFDADYWCDEYTTPFLCALPDTLAGYPRTIACGGEPLASCAAKARSRGLITLHCGRCGACSALPDIQVLYSTRHDITTHMTACARAFALSNMWPFGHQQQTLADLRSCLVSHGITFSTDGRGWEDPDGKPSCMDCWTDNILNDKVVCTEHCLSKFINPLNNRPYEEDSCLQCDEYSSGPAFIKCAGANRRSSGIVSDIDRGPGQICPVGYCSGKEVCFPDSDPILTKDT</sequence>
<accession>A0AB34JUM0</accession>
<comment type="caution">
    <text evidence="2">The sequence shown here is derived from an EMBL/GenBank/DDBJ whole genome shotgun (WGS) entry which is preliminary data.</text>
</comment>
<dbReference type="EMBL" id="JBGBPQ010000005">
    <property type="protein sequence ID" value="KAL1524371.1"/>
    <property type="molecule type" value="Genomic_DNA"/>
</dbReference>
<keyword evidence="1" id="KW-0732">Signal</keyword>
<dbReference type="PANTHER" id="PTHR40535">
    <property type="entry name" value="CHROMOSOME UNDETERMINED SCAFFOLD_9, WHOLE GENOME SHOTGUN SEQUENCE"/>
    <property type="match status" value="1"/>
</dbReference>
<evidence type="ECO:0000313" key="3">
    <source>
        <dbReference type="Proteomes" id="UP001515480"/>
    </source>
</evidence>
<dbReference type="AlphaFoldDB" id="A0AB34JUM0"/>
<name>A0AB34JUM0_PRYPA</name>
<feature type="chain" id="PRO_5044286885" evidence="1">
    <location>
        <begin position="22"/>
        <end position="320"/>
    </location>
</feature>
<evidence type="ECO:0000313" key="2">
    <source>
        <dbReference type="EMBL" id="KAL1524371.1"/>
    </source>
</evidence>
<feature type="signal peptide" evidence="1">
    <location>
        <begin position="1"/>
        <end position="21"/>
    </location>
</feature>
<evidence type="ECO:0000256" key="1">
    <source>
        <dbReference type="SAM" id="SignalP"/>
    </source>
</evidence>
<organism evidence="2 3">
    <name type="scientific">Prymnesium parvum</name>
    <name type="common">Toxic golden alga</name>
    <dbReference type="NCBI Taxonomy" id="97485"/>
    <lineage>
        <taxon>Eukaryota</taxon>
        <taxon>Haptista</taxon>
        <taxon>Haptophyta</taxon>
        <taxon>Prymnesiophyceae</taxon>
        <taxon>Prymnesiales</taxon>
        <taxon>Prymnesiaceae</taxon>
        <taxon>Prymnesium</taxon>
    </lineage>
</organism>
<dbReference type="PANTHER" id="PTHR40535:SF1">
    <property type="entry name" value="CHROMOSOME UNDETERMINED SCAFFOLD_9, WHOLE GENOME SHOTGUN SEQUENCE"/>
    <property type="match status" value="1"/>
</dbReference>